<dbReference type="Proteomes" id="UP000176511">
    <property type="component" value="Unassembled WGS sequence"/>
</dbReference>
<sequence length="60" mass="6929">MYTKLKKLFRARKESVHNGAFSEFMRNASAREQKKVITKAARLAIEDQRAIMREAGMLSN</sequence>
<proteinExistence type="predicted"/>
<reference evidence="1 2" key="1">
    <citation type="journal article" date="2016" name="Nat. Commun.">
        <title>Thousands of microbial genomes shed light on interconnected biogeochemical processes in an aquifer system.</title>
        <authorList>
            <person name="Anantharaman K."/>
            <person name="Brown C.T."/>
            <person name="Hug L.A."/>
            <person name="Sharon I."/>
            <person name="Castelle C.J."/>
            <person name="Probst A.J."/>
            <person name="Thomas B.C."/>
            <person name="Singh A."/>
            <person name="Wilkins M.J."/>
            <person name="Karaoz U."/>
            <person name="Brodie E.L."/>
            <person name="Williams K.H."/>
            <person name="Hubbard S.S."/>
            <person name="Banfield J.F."/>
        </authorList>
    </citation>
    <scope>NUCLEOTIDE SEQUENCE [LARGE SCALE GENOMIC DNA]</scope>
</reference>
<evidence type="ECO:0000313" key="2">
    <source>
        <dbReference type="Proteomes" id="UP000176511"/>
    </source>
</evidence>
<comment type="caution">
    <text evidence="1">The sequence shown here is derived from an EMBL/GenBank/DDBJ whole genome shotgun (WGS) entry which is preliminary data.</text>
</comment>
<name>A0A1F6DI62_9BACT</name>
<dbReference type="AlphaFoldDB" id="A0A1F6DI62"/>
<gene>
    <name evidence="1" type="ORF">A3C87_03235</name>
</gene>
<protein>
    <submittedName>
        <fullName evidence="1">Uncharacterized protein</fullName>
    </submittedName>
</protein>
<accession>A0A1F6DI62</accession>
<dbReference type="STRING" id="1798491.A3C87_03235"/>
<evidence type="ECO:0000313" key="1">
    <source>
        <dbReference type="EMBL" id="OGG61139.1"/>
    </source>
</evidence>
<organism evidence="1 2">
    <name type="scientific">Candidatus Kaiserbacteria bacterium RIFCSPHIGHO2_02_FULL_49_34</name>
    <dbReference type="NCBI Taxonomy" id="1798491"/>
    <lineage>
        <taxon>Bacteria</taxon>
        <taxon>Candidatus Kaiseribacteriota</taxon>
    </lineage>
</organism>
<dbReference type="EMBL" id="MFLE01000025">
    <property type="protein sequence ID" value="OGG61139.1"/>
    <property type="molecule type" value="Genomic_DNA"/>
</dbReference>